<dbReference type="PIRSF" id="PIRSF014753">
    <property type="entry name" value="UCP014753"/>
    <property type="match status" value="1"/>
</dbReference>
<dbReference type="EMBL" id="MKIP01000035">
    <property type="protein sequence ID" value="OLP60611.1"/>
    <property type="molecule type" value="Genomic_DNA"/>
</dbReference>
<feature type="domain" description="DUF2264" evidence="2">
    <location>
        <begin position="366"/>
        <end position="584"/>
    </location>
</feature>
<evidence type="ECO:0000259" key="1">
    <source>
        <dbReference type="Pfam" id="PF10022"/>
    </source>
</evidence>
<dbReference type="PANTHER" id="PTHR35339">
    <property type="entry name" value="LINALOOL DEHYDRATASE_ISOMERASE DOMAIN-CONTAINING PROTEIN"/>
    <property type="match status" value="1"/>
</dbReference>
<sequence length="626" mass="69143">MTDPLLKANPLHGNPLAGRADLEKAARDCVQPLLPFFSESGARVRLSGAAAIFDRAAAELEGFARPLWGLAPLAAGGGGFDHWALYRRGLVAGMDPSHPDYWGDVADRNQRLVELAAIGLALALVPENIFEPLDPREKSIVTTYLLRARARDYVDNNWKFFRVLVDLGLERCGIEVDRDGTHAYLDQLEGFALEDGWYRDGPVRRADHYVPFAMHFYGLIYARLQQGDEARAERFRQRARRFALNIRHWYGPDGAALAFGRSQTYRFAAAGFWAALAFADVEALPWGEIKGYYLRHLRWWSAQPLADRDGVLSVGYAYPNLLVSESYNSAGSPYWAMKAFLPLALAEGHPFWQAEELPAPHFDAPVPLRPAGMVAQHMPGNVTLLSCGQEHEAMRGAAEKYAKFAYSTRYGFSVEANDRHFDGAALDGMIGFSFDGKHFRMRELLEEARIAGDLLYARWRVFDEIAVETWLIPATPWHIRLHRIATPRAVKTIEGGFSVRRADFNIDRCTAEAGRAEAQTATDISVIADLSPGQSRAARTHFPLPNTHLLHSKTIVPQLLGELPPGVTLLATAAMALPLDVESTDAALNVPALPDLAAIEARFAAEGVVPDVFALPMSPASGPRPN</sequence>
<dbReference type="Pfam" id="PF10022">
    <property type="entry name" value="DUF2264"/>
    <property type="match status" value="1"/>
</dbReference>
<proteinExistence type="predicted"/>
<dbReference type="RefSeq" id="WP_075627117.1">
    <property type="nucleotide sequence ID" value="NZ_FOAM01000029.1"/>
</dbReference>
<comment type="caution">
    <text evidence="3">The sequence shown here is derived from an EMBL/GenBank/DDBJ whole genome shotgun (WGS) entry which is preliminary data.</text>
</comment>
<dbReference type="OrthoDB" id="9813465at2"/>
<reference evidence="3 4" key="1">
    <citation type="submission" date="2016-09" db="EMBL/GenBank/DDBJ databases">
        <title>Rhizobium sp. nov., a novel species isolated from the rice rhizosphere.</title>
        <authorList>
            <person name="Zhao J."/>
            <person name="Zhang X."/>
        </authorList>
    </citation>
    <scope>NUCLEOTIDE SEQUENCE [LARGE SCALE GENOMIC DNA]</scope>
    <source>
        <strain evidence="3 4">1.7048</strain>
    </source>
</reference>
<organism evidence="3 4">
    <name type="scientific">Xaviernesmea oryzae</name>
    <dbReference type="NCBI Taxonomy" id="464029"/>
    <lineage>
        <taxon>Bacteria</taxon>
        <taxon>Pseudomonadati</taxon>
        <taxon>Pseudomonadota</taxon>
        <taxon>Alphaproteobacteria</taxon>
        <taxon>Hyphomicrobiales</taxon>
        <taxon>Rhizobiaceae</taxon>
        <taxon>Rhizobium/Agrobacterium group</taxon>
        <taxon>Xaviernesmea</taxon>
    </lineage>
</organism>
<evidence type="ECO:0000259" key="2">
    <source>
        <dbReference type="Pfam" id="PF20938"/>
    </source>
</evidence>
<name>A0A1Q9AYV4_9HYPH</name>
<evidence type="ECO:0008006" key="5">
    <source>
        <dbReference type="Google" id="ProtNLM"/>
    </source>
</evidence>
<dbReference type="Pfam" id="PF20938">
    <property type="entry name" value="DUF2264_C"/>
    <property type="match status" value="1"/>
</dbReference>
<protein>
    <recommendedName>
        <fullName evidence="5">DUF2264 domain-containing protein</fullName>
    </recommendedName>
</protein>
<accession>A0A1Q9AYV4</accession>
<dbReference type="InterPro" id="IPR049237">
    <property type="entry name" value="DUF2264_C"/>
</dbReference>
<dbReference type="InterPro" id="IPR049349">
    <property type="entry name" value="DUF2264_N"/>
</dbReference>
<feature type="domain" description="DUF2264" evidence="1">
    <location>
        <begin position="19"/>
        <end position="358"/>
    </location>
</feature>
<dbReference type="Proteomes" id="UP000186364">
    <property type="component" value="Unassembled WGS sequence"/>
</dbReference>
<gene>
    <name evidence="3" type="ORF">BJF93_20020</name>
</gene>
<dbReference type="AlphaFoldDB" id="A0A1Q9AYV4"/>
<evidence type="ECO:0000313" key="4">
    <source>
        <dbReference type="Proteomes" id="UP000186364"/>
    </source>
</evidence>
<evidence type="ECO:0000313" key="3">
    <source>
        <dbReference type="EMBL" id="OLP60611.1"/>
    </source>
</evidence>
<keyword evidence="4" id="KW-1185">Reference proteome</keyword>
<dbReference type="InterPro" id="IPR016624">
    <property type="entry name" value="UCP014753"/>
</dbReference>
<dbReference type="PANTHER" id="PTHR35339:SF4">
    <property type="entry name" value="LINALOOL DEHYDRATASE_ISOMERASE DOMAIN-CONTAINING PROTEIN"/>
    <property type="match status" value="1"/>
</dbReference>